<dbReference type="PROSITE" id="PS51038">
    <property type="entry name" value="BAH"/>
    <property type="match status" value="2"/>
</dbReference>
<evidence type="ECO:0000256" key="4">
    <source>
        <dbReference type="ARBA" id="ARBA00022691"/>
    </source>
</evidence>
<keyword evidence="5" id="KW-0479">Metal-binding</keyword>
<feature type="compositionally biased region" description="Basic and acidic residues" evidence="18">
    <location>
        <begin position="276"/>
        <end position="289"/>
    </location>
</feature>
<evidence type="ECO:0000256" key="12">
    <source>
        <dbReference type="PIRSR" id="PIRSR037404-1"/>
    </source>
</evidence>
<feature type="domain" description="BAH" evidence="19">
    <location>
        <begin position="751"/>
        <end position="879"/>
    </location>
</feature>
<dbReference type="NCBIfam" id="TIGR00675">
    <property type="entry name" value="dcm"/>
    <property type="match status" value="1"/>
</dbReference>
<keyword evidence="3 11" id="KW-0808">Transferase</keyword>
<dbReference type="InParanoid" id="A0A7M7PP31"/>
<keyword evidence="9 11" id="KW-0238">DNA-binding</keyword>
<feature type="active site" evidence="12 14">
    <location>
        <position position="1224"/>
    </location>
</feature>
<comment type="similarity">
    <text evidence="11 14 15">Belongs to the class I-like SAM-binding methyltransferase superfamily. C5-methyltransferase family.</text>
</comment>
<evidence type="ECO:0000256" key="15">
    <source>
        <dbReference type="RuleBase" id="RU000416"/>
    </source>
</evidence>
<evidence type="ECO:0000256" key="2">
    <source>
        <dbReference type="ARBA" id="ARBA00022603"/>
    </source>
</evidence>
<dbReference type="InterPro" id="IPR002857">
    <property type="entry name" value="Znf_CXXC"/>
</dbReference>
<dbReference type="KEGG" id="spu:574665"/>
<feature type="compositionally biased region" description="Polar residues" evidence="18">
    <location>
        <begin position="223"/>
        <end position="233"/>
    </location>
</feature>
<dbReference type="EnsemblMetazoa" id="XM_030997755">
    <property type="protein sequence ID" value="XP_030853615"/>
    <property type="gene ID" value="LOC574665"/>
</dbReference>
<dbReference type="InterPro" id="IPR050390">
    <property type="entry name" value="C5-Methyltransferase"/>
</dbReference>
<dbReference type="PROSITE" id="PS51679">
    <property type="entry name" value="SAM_MT_C5"/>
    <property type="match status" value="1"/>
</dbReference>
<evidence type="ECO:0000256" key="1">
    <source>
        <dbReference type="ARBA" id="ARBA00004123"/>
    </source>
</evidence>
<dbReference type="OrthoDB" id="5376140at2759"/>
<evidence type="ECO:0000256" key="16">
    <source>
        <dbReference type="RuleBase" id="RU000417"/>
    </source>
</evidence>
<dbReference type="GO" id="GO:0003886">
    <property type="term" value="F:DNA (cytosine-5-)-methyltransferase activity"/>
    <property type="evidence" value="ECO:0000318"/>
    <property type="project" value="GO_Central"/>
</dbReference>
<evidence type="ECO:0000256" key="5">
    <source>
        <dbReference type="ARBA" id="ARBA00022723"/>
    </source>
</evidence>
<dbReference type="InterPro" id="IPR029063">
    <property type="entry name" value="SAM-dependent_MTases_sf"/>
</dbReference>
<accession>A0A7M7PP31</accession>
<evidence type="ECO:0000256" key="9">
    <source>
        <dbReference type="ARBA" id="ARBA00023125"/>
    </source>
</evidence>
<proteinExistence type="inferred from homology"/>
<dbReference type="GeneID" id="574665"/>
<dbReference type="GO" id="GO:0006346">
    <property type="term" value="P:DNA methylation-dependent constitutive heterochromatin formation"/>
    <property type="evidence" value="ECO:0007669"/>
    <property type="project" value="InterPro"/>
</dbReference>
<dbReference type="Gene3D" id="3.90.120.10">
    <property type="entry name" value="DNA Methylase, subunit A, domain 2"/>
    <property type="match status" value="1"/>
</dbReference>
<keyword evidence="10 11" id="KW-0539">Nucleus</keyword>
<feature type="compositionally biased region" description="Polar residues" evidence="18">
    <location>
        <begin position="91"/>
        <end position="100"/>
    </location>
</feature>
<dbReference type="RefSeq" id="XP_030853615.1">
    <property type="nucleotide sequence ID" value="XM_030997755.1"/>
</dbReference>
<dbReference type="SMART" id="SM00439">
    <property type="entry name" value="BAH"/>
    <property type="match status" value="2"/>
</dbReference>
<dbReference type="InterPro" id="IPR001025">
    <property type="entry name" value="BAH_dom"/>
</dbReference>
<protein>
    <recommendedName>
        <fullName evidence="11">DNA (cytosine-5)-methyltransferase</fullName>
        <ecNumber evidence="11">2.1.1.37</ecNumber>
    </recommendedName>
</protein>
<dbReference type="CDD" id="cd04760">
    <property type="entry name" value="BAH_Dnmt1_I"/>
    <property type="match status" value="1"/>
</dbReference>
<feature type="domain" description="CXXC-type" evidence="20">
    <location>
        <begin position="634"/>
        <end position="680"/>
    </location>
</feature>
<dbReference type="PRINTS" id="PR00105">
    <property type="entry name" value="C5METTRFRASE"/>
</dbReference>
<dbReference type="InterPro" id="IPR010506">
    <property type="entry name" value="DMAP1-bd"/>
</dbReference>
<feature type="compositionally biased region" description="Basic residues" evidence="18">
    <location>
        <begin position="1101"/>
        <end position="1118"/>
    </location>
</feature>
<evidence type="ECO:0000259" key="20">
    <source>
        <dbReference type="PROSITE" id="PS51058"/>
    </source>
</evidence>
<dbReference type="CTD" id="1786"/>
<dbReference type="Pfam" id="PF01426">
    <property type="entry name" value="BAH"/>
    <property type="match status" value="2"/>
</dbReference>
<dbReference type="GO" id="GO:0003682">
    <property type="term" value="F:chromatin binding"/>
    <property type="evidence" value="ECO:0007669"/>
    <property type="project" value="UniProtKB-UniRule"/>
</dbReference>
<dbReference type="InterPro" id="IPR001525">
    <property type="entry name" value="C5_MeTfrase"/>
</dbReference>
<dbReference type="GO" id="GO:0008270">
    <property type="term" value="F:zinc ion binding"/>
    <property type="evidence" value="ECO:0007669"/>
    <property type="project" value="UniProtKB-KW"/>
</dbReference>
<evidence type="ECO:0000256" key="18">
    <source>
        <dbReference type="SAM" id="MobiDB-lite"/>
    </source>
</evidence>
<feature type="coiled-coil region" evidence="17">
    <location>
        <begin position="49"/>
        <end position="76"/>
    </location>
</feature>
<dbReference type="FunFam" id="3.40.50.150:FF:000036">
    <property type="entry name" value="DNA (cytosine-5)-methyltransferase"/>
    <property type="match status" value="1"/>
</dbReference>
<evidence type="ECO:0000256" key="3">
    <source>
        <dbReference type="ARBA" id="ARBA00022679"/>
    </source>
</evidence>
<reference evidence="23" key="1">
    <citation type="submission" date="2015-02" db="EMBL/GenBank/DDBJ databases">
        <title>Genome sequencing for Strongylocentrotus purpuratus.</title>
        <authorList>
            <person name="Murali S."/>
            <person name="Liu Y."/>
            <person name="Vee V."/>
            <person name="English A."/>
            <person name="Wang M."/>
            <person name="Skinner E."/>
            <person name="Han Y."/>
            <person name="Muzny D.M."/>
            <person name="Worley K.C."/>
            <person name="Gibbs R.A."/>
        </authorList>
    </citation>
    <scope>NUCLEOTIDE SEQUENCE</scope>
</reference>
<dbReference type="PANTHER" id="PTHR10629:SF52">
    <property type="entry name" value="DNA (CYTOSINE-5)-METHYLTRANSFERASE 1"/>
    <property type="match status" value="1"/>
</dbReference>
<dbReference type="Pfam" id="PF02008">
    <property type="entry name" value="zf-CXXC"/>
    <property type="match status" value="1"/>
</dbReference>
<keyword evidence="8" id="KW-0862">Zinc</keyword>
<evidence type="ECO:0000256" key="10">
    <source>
        <dbReference type="ARBA" id="ARBA00023242"/>
    </source>
</evidence>
<evidence type="ECO:0000256" key="13">
    <source>
        <dbReference type="PROSITE-ProRule" id="PRU00509"/>
    </source>
</evidence>
<reference evidence="22" key="2">
    <citation type="submission" date="2021-01" db="UniProtKB">
        <authorList>
            <consortium name="EnsemblMetazoa"/>
        </authorList>
    </citation>
    <scope>IDENTIFICATION</scope>
</reference>
<dbReference type="OMA" id="AKLCHAN"/>
<dbReference type="GO" id="GO:0032259">
    <property type="term" value="P:methylation"/>
    <property type="evidence" value="ECO:0007669"/>
    <property type="project" value="UniProtKB-KW"/>
</dbReference>
<evidence type="ECO:0000313" key="23">
    <source>
        <dbReference type="Proteomes" id="UP000007110"/>
    </source>
</evidence>
<dbReference type="Proteomes" id="UP000007110">
    <property type="component" value="Unassembled WGS sequence"/>
</dbReference>
<dbReference type="PROSITE" id="PS51058">
    <property type="entry name" value="ZF_CXXC"/>
    <property type="match status" value="1"/>
</dbReference>
<evidence type="ECO:0000256" key="14">
    <source>
        <dbReference type="PROSITE-ProRule" id="PRU01016"/>
    </source>
</evidence>
<name>A0A7M7PP31_STRPU</name>
<dbReference type="GO" id="GO:0044027">
    <property type="term" value="P:negative regulation of gene expression via chromosomal CpG island methylation"/>
    <property type="evidence" value="ECO:0000318"/>
    <property type="project" value="GO_Central"/>
</dbReference>
<feature type="region of interest" description="Disordered" evidence="18">
    <location>
        <begin position="1091"/>
        <end position="1130"/>
    </location>
</feature>
<keyword evidence="6" id="KW-0677">Repeat</keyword>
<dbReference type="FunFam" id="1.10.10.2230:FF:000001">
    <property type="entry name" value="DNA (cytosine-5)-methyltransferase"/>
    <property type="match status" value="1"/>
</dbReference>
<evidence type="ECO:0000256" key="8">
    <source>
        <dbReference type="ARBA" id="ARBA00022833"/>
    </source>
</evidence>
<feature type="region of interest" description="Disordered" evidence="18">
    <location>
        <begin position="91"/>
        <end position="329"/>
    </location>
</feature>
<comment type="catalytic activity">
    <reaction evidence="11 16">
        <text>a 2'-deoxycytidine in DNA + S-adenosyl-L-methionine = a 5-methyl-2'-deoxycytidine in DNA + S-adenosyl-L-homocysteine + H(+)</text>
        <dbReference type="Rhea" id="RHEA:13681"/>
        <dbReference type="Rhea" id="RHEA-COMP:11369"/>
        <dbReference type="Rhea" id="RHEA-COMP:11370"/>
        <dbReference type="ChEBI" id="CHEBI:15378"/>
        <dbReference type="ChEBI" id="CHEBI:57856"/>
        <dbReference type="ChEBI" id="CHEBI:59789"/>
        <dbReference type="ChEBI" id="CHEBI:85452"/>
        <dbReference type="ChEBI" id="CHEBI:85454"/>
        <dbReference type="EC" id="2.1.1.37"/>
    </reaction>
</comment>
<dbReference type="InterPro" id="IPR043151">
    <property type="entry name" value="BAH_sf"/>
</dbReference>
<feature type="domain" description="BAH" evidence="19">
    <location>
        <begin position="975"/>
        <end position="1097"/>
    </location>
</feature>
<dbReference type="FunFam" id="3.90.120.10:FF:000001">
    <property type="entry name" value="DNA (cytosine-5)-methyltransferase"/>
    <property type="match status" value="1"/>
</dbReference>
<feature type="compositionally biased region" description="Basic and acidic residues" evidence="18">
    <location>
        <begin position="697"/>
        <end position="708"/>
    </location>
</feature>
<evidence type="ECO:0000313" key="22">
    <source>
        <dbReference type="EnsemblMetazoa" id="XP_030853615"/>
    </source>
</evidence>
<feature type="compositionally biased region" description="Basic and acidic residues" evidence="18">
    <location>
        <begin position="192"/>
        <end position="209"/>
    </location>
</feature>
<evidence type="ECO:0000256" key="6">
    <source>
        <dbReference type="ARBA" id="ARBA00022737"/>
    </source>
</evidence>
<evidence type="ECO:0000259" key="19">
    <source>
        <dbReference type="PROSITE" id="PS51038"/>
    </source>
</evidence>
<keyword evidence="23" id="KW-1185">Reference proteome</keyword>
<dbReference type="SUPFAM" id="SSF53335">
    <property type="entry name" value="S-adenosyl-L-methionine-dependent methyltransferases"/>
    <property type="match status" value="1"/>
</dbReference>
<dbReference type="SMART" id="SM01137">
    <property type="entry name" value="DMAP_binding"/>
    <property type="match status" value="1"/>
</dbReference>
<dbReference type="PANTHER" id="PTHR10629">
    <property type="entry name" value="CYTOSINE-SPECIFIC METHYLTRANSFERASE"/>
    <property type="match status" value="1"/>
</dbReference>
<dbReference type="PROSITE" id="PS00095">
    <property type="entry name" value="C5_MTASE_2"/>
    <property type="match status" value="1"/>
</dbReference>
<dbReference type="EC" id="2.1.1.37" evidence="11"/>
<keyword evidence="17" id="KW-0175">Coiled coil</keyword>
<keyword evidence="7 13" id="KW-0863">Zinc-finger</keyword>
<feature type="compositionally biased region" description="Basic residues" evidence="18">
    <location>
        <begin position="709"/>
        <end position="722"/>
    </location>
</feature>
<feature type="compositionally biased region" description="Acidic residues" evidence="18">
    <location>
        <begin position="210"/>
        <end position="219"/>
    </location>
</feature>
<evidence type="ECO:0000256" key="7">
    <source>
        <dbReference type="ARBA" id="ARBA00022771"/>
    </source>
</evidence>
<comment type="subcellular location">
    <subcellularLocation>
        <location evidence="1 11">Nucleus</location>
    </subcellularLocation>
</comment>
<keyword evidence="2 11" id="KW-0489">Methyltransferase</keyword>
<dbReference type="InterPro" id="IPR018117">
    <property type="entry name" value="C5_DNA_meth_AS"/>
</dbReference>
<dbReference type="Pfam" id="PF06464">
    <property type="entry name" value="DMAP_binding"/>
    <property type="match status" value="1"/>
</dbReference>
<feature type="compositionally biased region" description="Low complexity" evidence="18">
    <location>
        <begin position="116"/>
        <end position="127"/>
    </location>
</feature>
<keyword evidence="4 11" id="KW-0949">S-adenosyl-L-methionine</keyword>
<dbReference type="InterPro" id="IPR031303">
    <property type="entry name" value="C5_meth_CS"/>
</dbReference>
<evidence type="ECO:0000256" key="11">
    <source>
        <dbReference type="PIRNR" id="PIRNR037404"/>
    </source>
</evidence>
<dbReference type="Gene3D" id="3.40.50.150">
    <property type="entry name" value="Vaccinia Virus protein VP39"/>
    <property type="match status" value="1"/>
</dbReference>
<dbReference type="PROSITE" id="PS00094">
    <property type="entry name" value="C5_MTASE_1"/>
    <property type="match status" value="1"/>
</dbReference>
<dbReference type="Gene3D" id="2.30.30.490">
    <property type="match status" value="2"/>
</dbReference>
<dbReference type="PIRSF" id="PIRSF037404">
    <property type="entry name" value="DNMT1"/>
    <property type="match status" value="1"/>
</dbReference>
<organism evidence="22 23">
    <name type="scientific">Strongylocentrotus purpuratus</name>
    <name type="common">Purple sea urchin</name>
    <dbReference type="NCBI Taxonomy" id="7668"/>
    <lineage>
        <taxon>Eukaryota</taxon>
        <taxon>Metazoa</taxon>
        <taxon>Echinodermata</taxon>
        <taxon>Eleutherozoa</taxon>
        <taxon>Echinozoa</taxon>
        <taxon>Echinoidea</taxon>
        <taxon>Euechinoidea</taxon>
        <taxon>Echinacea</taxon>
        <taxon>Camarodonta</taxon>
        <taxon>Echinidea</taxon>
        <taxon>Strongylocentrotidae</taxon>
        <taxon>Strongylocentrotus</taxon>
    </lineage>
</organism>
<dbReference type="GO" id="GO:0005634">
    <property type="term" value="C:nucleus"/>
    <property type="evidence" value="ECO:0000318"/>
    <property type="project" value="GO_Central"/>
</dbReference>
<sequence length="1618" mass="182045">MPSKTLCDRVIPTNVRNRVQELEGDLNDGLITEKGYIKKKSKMLFEHMSSDMQTTLKGLEDELKDEELTEKGYVNKVKSILAKFLDTCTPISNGDIQQENSSKKKLNKDTQSTVKNGSSSISSNGSGDPCKANGHSNGSHVRASDQEGNGSSQSEERMETDTPTSGKGDSKKKKKKGSPGGSEGGKGSKRKVLGDSDREEEEKKGREENKEVEEEEKEEESAGKTTPDANTPRSSKRKRSPKVDAKQPSIMSMFTKKPAKKEEEKVEESLSSVDENETKMENGDDGKKEEEEEEPSGPGGKRIKKEEEEEEKANDEPMSPSRDLRQRSNNETSFAVKAVTKQPPVRCKECRQPLDDPDLKLFPGDPDDAREEYITLTDPRLSLLTGDEEDTMSYDERLQFKITNFSVYDKSTHLCAFDSGLIEKNKELYFSGYVKPIYDENSSIEGGIPTKRMGPINEWFTTGFDGGEKALIGFSTAFAEYIVMSPSEEYKPFWTAVQEKIYMSKILIEFLQSTQDAVYEDLLSQIQTTVPPEGCNRFTEDTLLRHAQFVVEQVESYDEAADLDEVLLITMPCMRDLIKLAGVTLGKRRATRKAAAVKKDKKPVFTMATVTPLVSHIFDAIFKDQIADEMKAAANERKKRCGVCEVCQAPDCGKCTACKGMIKFGGSGKAKQACKERRCPNMAVQEADENDFDEMDDSNKNGNRDDKKTKKGRKLGSPLKKKKRAKVTWIGEPEEVTKDRAFYKAAMIDDQKIENGDCVQIHPDDPTKPLFIARVIYMWQDSDGEMMFHAQWFVYGSETVLGEASDPLELFPIDECQDTYLASVNDNCSVIYKAPSPDWSMLGGIDDPETDHVIKEDDGKTFFYQKWYDPDLARFEDYELLSRPDDVPAHRFCSCCLKMERIQEKESPRPGTKLEDQEDSSRITYSSCHFKGNEFQIGDGVYLLPEAFSFNIKQKVVTKKPISKKDVDEDLYPENYRKHSEYVKGSNLECPEPFRIGKIVAIYTTKSNSKVKLQVNKLYRPENTHKGRTAAYQADLNVLYWSEEEAIVELSDVQGQCSVVCAEDLNVSVDEYSAGGPHKFYFREAYDSKRKCFEDPPSKSRSNRMKGKGKGKGKGKAKGKTEKQEEKESTDNPFQKLKCLDVFAGCGGLSEGFHQAGICESSWAIEKEEPAAQAFRLNNPGSTVFSDDCNELLRLVMQGDKTSRTGQKLPQKGDVELLCGGPPCQGFSGMNRFNSREYSKFKNSLISSYLSYCDYYRPRFFLLENVRNFVSYKKNMVLKLALRCLIRMGYQCTFGILQAGQYGVPQTRRRAIILAAAPGEKLPFYPEPLHVFSPRACSLSVMIGDKKIQSNNQWCLSAPYRTISVRDSMSDLPTISNGAQKLEISYDGEPQSDFQKKIRGNQYQPILRDHMCKDMSALVAARMKHIPLAPGSDWRDLPNIPVPLKDGTTCRKLRYTHRDTKSGKLSSGALKGVCSCAEGEACDPSDRQFSTLIPWCLPHTGNRHNHWAGLYGRLEWDGFFSTTVTNPEPMGKQGRVLHPEQHRVVSVRECARSQGFPDTYRFFGSILDKHRQIGNAVPPPMAAAIGMEIKQCLQAKAKKDQERQALEPVKEEIEESMD</sequence>
<dbReference type="PROSITE" id="PS51912">
    <property type="entry name" value="DMAP1_BIND"/>
    <property type="match status" value="1"/>
</dbReference>
<feature type="region of interest" description="Disordered" evidence="18">
    <location>
        <begin position="690"/>
        <end position="722"/>
    </location>
</feature>
<feature type="compositionally biased region" description="Basic and acidic residues" evidence="18">
    <location>
        <begin position="1119"/>
        <end position="1130"/>
    </location>
</feature>
<evidence type="ECO:0000256" key="17">
    <source>
        <dbReference type="SAM" id="Coils"/>
    </source>
</evidence>
<dbReference type="Pfam" id="PF00145">
    <property type="entry name" value="DNA_methylase"/>
    <property type="match status" value="1"/>
</dbReference>
<dbReference type="Gene3D" id="1.10.10.2230">
    <property type="match status" value="1"/>
</dbReference>
<dbReference type="GO" id="GO:0003677">
    <property type="term" value="F:DNA binding"/>
    <property type="evidence" value="ECO:0000318"/>
    <property type="project" value="GO_Central"/>
</dbReference>
<feature type="domain" description="DMAP1-binding" evidence="21">
    <location>
        <begin position="7"/>
        <end position="102"/>
    </location>
</feature>
<dbReference type="Pfam" id="PF12047">
    <property type="entry name" value="DNMT1-RFD"/>
    <property type="match status" value="1"/>
</dbReference>
<dbReference type="FunFam" id="2.30.30.490:FF:000027">
    <property type="entry name" value="DNA (cytosine-5)-methyltransferase"/>
    <property type="match status" value="1"/>
</dbReference>
<evidence type="ECO:0000259" key="21">
    <source>
        <dbReference type="PROSITE" id="PS51912"/>
    </source>
</evidence>
<dbReference type="InterPro" id="IPR022702">
    <property type="entry name" value="Cytosine_MeTrfase1_RFD"/>
</dbReference>